<gene>
    <name evidence="5" type="ORF">E5333_11890</name>
</gene>
<protein>
    <recommendedName>
        <fullName evidence="3">Lysozyme</fullName>
        <ecNumber evidence="3">3.2.1.17</ecNumber>
    </recommendedName>
</protein>
<dbReference type="EMBL" id="SRYD01000052">
    <property type="protein sequence ID" value="TGY71165.1"/>
    <property type="molecule type" value="Genomic_DNA"/>
</dbReference>
<dbReference type="InterPro" id="IPR023346">
    <property type="entry name" value="Lysozyme-like_dom_sf"/>
</dbReference>
<reference evidence="5 6" key="1">
    <citation type="submission" date="2019-04" db="EMBL/GenBank/DDBJ databases">
        <title>Microbes associate with the intestines of laboratory mice.</title>
        <authorList>
            <person name="Navarre W."/>
            <person name="Wong E."/>
            <person name="Huang K."/>
            <person name="Tropini C."/>
            <person name="Ng K."/>
            <person name="Yu B."/>
        </authorList>
    </citation>
    <scope>NUCLEOTIDE SEQUENCE [LARGE SCALE GENOMIC DNA]</scope>
    <source>
        <strain evidence="5 6">NM06_A21</strain>
    </source>
</reference>
<dbReference type="InterPro" id="IPR002196">
    <property type="entry name" value="Glyco_hydro_24"/>
</dbReference>
<dbReference type="SUPFAM" id="SSF53955">
    <property type="entry name" value="Lysozyme-like"/>
    <property type="match status" value="1"/>
</dbReference>
<dbReference type="Proteomes" id="UP000306630">
    <property type="component" value="Unassembled WGS sequence"/>
</dbReference>
<keyword evidence="4" id="KW-0732">Signal</keyword>
<dbReference type="InterPro" id="IPR023347">
    <property type="entry name" value="Lysozyme_dom_sf"/>
</dbReference>
<organism evidence="5 6">
    <name type="scientific">Muribaculum intestinale</name>
    <dbReference type="NCBI Taxonomy" id="1796646"/>
    <lineage>
        <taxon>Bacteria</taxon>
        <taxon>Pseudomonadati</taxon>
        <taxon>Bacteroidota</taxon>
        <taxon>Bacteroidia</taxon>
        <taxon>Bacteroidales</taxon>
        <taxon>Muribaculaceae</taxon>
        <taxon>Muribaculum</taxon>
    </lineage>
</organism>
<keyword evidence="3" id="KW-0326">Glycosidase</keyword>
<evidence type="ECO:0000313" key="5">
    <source>
        <dbReference type="EMBL" id="TGY71165.1"/>
    </source>
</evidence>
<evidence type="ECO:0000256" key="3">
    <source>
        <dbReference type="RuleBase" id="RU003788"/>
    </source>
</evidence>
<feature type="chain" id="PRO_5021017652" description="Lysozyme" evidence="4">
    <location>
        <begin position="20"/>
        <end position="162"/>
    </location>
</feature>
<comment type="similarity">
    <text evidence="3">Belongs to the glycosyl hydrolase 24 family.</text>
</comment>
<dbReference type="GO" id="GO:0009253">
    <property type="term" value="P:peptidoglycan catabolic process"/>
    <property type="evidence" value="ECO:0007669"/>
    <property type="project" value="InterPro"/>
</dbReference>
<name>A0A4S2FPW9_9BACT</name>
<dbReference type="EC" id="3.2.1.17" evidence="3"/>
<dbReference type="Gene3D" id="1.10.530.40">
    <property type="match status" value="1"/>
</dbReference>
<keyword evidence="2 3" id="KW-0081">Bacteriolytic enzyme</keyword>
<dbReference type="GO" id="GO:0031640">
    <property type="term" value="P:killing of cells of another organism"/>
    <property type="evidence" value="ECO:0007669"/>
    <property type="project" value="UniProtKB-KW"/>
</dbReference>
<evidence type="ECO:0000256" key="4">
    <source>
        <dbReference type="SAM" id="SignalP"/>
    </source>
</evidence>
<accession>A0A4S2FPW9</accession>
<evidence type="ECO:0000313" key="6">
    <source>
        <dbReference type="Proteomes" id="UP000306630"/>
    </source>
</evidence>
<comment type="caution">
    <text evidence="5">The sequence shown here is derived from an EMBL/GenBank/DDBJ whole genome shotgun (WGS) entry which is preliminary data.</text>
</comment>
<evidence type="ECO:0000256" key="1">
    <source>
        <dbReference type="ARBA" id="ARBA00022529"/>
    </source>
</evidence>
<evidence type="ECO:0000256" key="2">
    <source>
        <dbReference type="ARBA" id="ARBA00022638"/>
    </source>
</evidence>
<keyword evidence="3" id="KW-0378">Hydrolase</keyword>
<dbReference type="GO" id="GO:0042742">
    <property type="term" value="P:defense response to bacterium"/>
    <property type="evidence" value="ECO:0007669"/>
    <property type="project" value="UniProtKB-KW"/>
</dbReference>
<proteinExistence type="inferred from homology"/>
<feature type="signal peptide" evidence="4">
    <location>
        <begin position="1"/>
        <end position="19"/>
    </location>
</feature>
<dbReference type="AlphaFoldDB" id="A0A4S2FPW9"/>
<comment type="catalytic activity">
    <reaction evidence="3">
        <text>Hydrolysis of (1-&gt;4)-beta-linkages between N-acetylmuramic acid and N-acetyl-D-glucosamine residues in a peptidoglycan and between N-acetyl-D-glucosamine residues in chitodextrins.</text>
        <dbReference type="EC" id="3.2.1.17"/>
    </reaction>
</comment>
<dbReference type="Pfam" id="PF00959">
    <property type="entry name" value="Phage_lysozyme"/>
    <property type="match status" value="1"/>
</dbReference>
<sequence>MKKILLMLLALLTVMVGNAAGRKINIMNLPPFERAVIIIKKYETLHRPKDYPYVGYGHRVLPGEPYRRGMQLTEKQADALLRKDLRKFVSLYKAYGKDALLLGVLAYNCGPGVVNKSTVLKKLKSGNRDIFKSYTAHCRYKGKFHAQLHQRRIIEVTVLFDN</sequence>
<dbReference type="GO" id="GO:0003796">
    <property type="term" value="F:lysozyme activity"/>
    <property type="evidence" value="ECO:0007669"/>
    <property type="project" value="UniProtKB-EC"/>
</dbReference>
<keyword evidence="1 3" id="KW-0929">Antimicrobial</keyword>
<dbReference type="RefSeq" id="WP_135993695.1">
    <property type="nucleotide sequence ID" value="NZ_SRYD01000052.1"/>
</dbReference>
<dbReference type="GO" id="GO:0016998">
    <property type="term" value="P:cell wall macromolecule catabolic process"/>
    <property type="evidence" value="ECO:0007669"/>
    <property type="project" value="InterPro"/>
</dbReference>